<feature type="region of interest" description="Disordered" evidence="1">
    <location>
        <begin position="32"/>
        <end position="58"/>
    </location>
</feature>
<gene>
    <name evidence="2" type="ORF">MBM_00433</name>
</gene>
<dbReference type="AlphaFoldDB" id="K1WUG5"/>
<keyword evidence="3" id="KW-1185">Reference proteome</keyword>
<feature type="compositionally biased region" description="Acidic residues" evidence="1">
    <location>
        <begin position="119"/>
        <end position="130"/>
    </location>
</feature>
<dbReference type="Proteomes" id="UP000006753">
    <property type="component" value="Unassembled WGS sequence"/>
</dbReference>
<dbReference type="InParanoid" id="K1WUG5"/>
<evidence type="ECO:0000313" key="2">
    <source>
        <dbReference type="EMBL" id="EKD21320.1"/>
    </source>
</evidence>
<evidence type="ECO:0000313" key="3">
    <source>
        <dbReference type="Proteomes" id="UP000006753"/>
    </source>
</evidence>
<accession>K1WUG5</accession>
<protein>
    <submittedName>
        <fullName evidence="2">Uncharacterized protein</fullName>
    </submittedName>
</protein>
<dbReference type="HOGENOM" id="CLU_1695866_0_0_1"/>
<proteinExistence type="predicted"/>
<sequence length="155" mass="17470">MAERVVGWQIGYRLYGFSVTIGREWTSGREVVRNAGSSGSDRENARAEEGGGDGGGGGGDVVPVCVQSMILKAARKAIVIGLRFYSYFFLDGQDRKVGRCRRILFWILILVRWLLWSVEEEEEEEGEGTEEERRGIDYSARGRDETGRDEKKKID</sequence>
<dbReference type="KEGG" id="mbe:MBM_00433"/>
<dbReference type="EMBL" id="JH921428">
    <property type="protein sequence ID" value="EKD21320.1"/>
    <property type="molecule type" value="Genomic_DNA"/>
</dbReference>
<feature type="compositionally biased region" description="Basic and acidic residues" evidence="1">
    <location>
        <begin position="40"/>
        <end position="49"/>
    </location>
</feature>
<reference evidence="2 3" key="1">
    <citation type="journal article" date="2012" name="BMC Genomics">
        <title>Sequencing the genome of Marssonina brunnea reveals fungus-poplar co-evolution.</title>
        <authorList>
            <person name="Zhu S."/>
            <person name="Cao Y.-Z."/>
            <person name="Jiang C."/>
            <person name="Tan B.-Y."/>
            <person name="Wang Z."/>
            <person name="Feng S."/>
            <person name="Zhang L."/>
            <person name="Su X.-H."/>
            <person name="Brejova B."/>
            <person name="Vinar T."/>
            <person name="Xu M."/>
            <person name="Wang M.-X."/>
            <person name="Zhang S.-G."/>
            <person name="Huang M.-R."/>
            <person name="Wu R."/>
            <person name="Zhou Y."/>
        </authorList>
    </citation>
    <scope>NUCLEOTIDE SEQUENCE [LARGE SCALE GENOMIC DNA]</scope>
    <source>
        <strain evidence="2 3">MB_m1</strain>
    </source>
</reference>
<name>K1WUG5_MARBU</name>
<organism evidence="2 3">
    <name type="scientific">Marssonina brunnea f. sp. multigermtubi (strain MB_m1)</name>
    <name type="common">Marssonina leaf spot fungus</name>
    <dbReference type="NCBI Taxonomy" id="1072389"/>
    <lineage>
        <taxon>Eukaryota</taxon>
        <taxon>Fungi</taxon>
        <taxon>Dikarya</taxon>
        <taxon>Ascomycota</taxon>
        <taxon>Pezizomycotina</taxon>
        <taxon>Leotiomycetes</taxon>
        <taxon>Helotiales</taxon>
        <taxon>Drepanopezizaceae</taxon>
        <taxon>Drepanopeziza</taxon>
    </lineage>
</organism>
<feature type="compositionally biased region" description="Basic and acidic residues" evidence="1">
    <location>
        <begin position="131"/>
        <end position="155"/>
    </location>
</feature>
<feature type="region of interest" description="Disordered" evidence="1">
    <location>
        <begin position="119"/>
        <end position="155"/>
    </location>
</feature>
<evidence type="ECO:0000256" key="1">
    <source>
        <dbReference type="SAM" id="MobiDB-lite"/>
    </source>
</evidence>